<gene>
    <name evidence="2" type="ORF">AEL95_06905</name>
</gene>
<feature type="transmembrane region" description="Helical" evidence="1">
    <location>
        <begin position="109"/>
        <end position="129"/>
    </location>
</feature>
<organism evidence="2 3">
    <name type="scientific">Lactobacillus crispatus</name>
    <dbReference type="NCBI Taxonomy" id="47770"/>
    <lineage>
        <taxon>Bacteria</taxon>
        <taxon>Bacillati</taxon>
        <taxon>Bacillota</taxon>
        <taxon>Bacilli</taxon>
        <taxon>Lactobacillales</taxon>
        <taxon>Lactobacillaceae</taxon>
        <taxon>Lactobacillus</taxon>
    </lineage>
</organism>
<name>A0A109DDT9_9LACO</name>
<sequence length="322" mass="37069">MNDRVYYFIKPYDESLPLPPAESFAQILNEAYLHPFNWKARTTRKSFWWSTLINLVIGILCILLGFYAFNQNINPGIRIVDGIVAAVVYLWLFLAALGQTIRRLHDVGYSGYWYWAAFTGYGAMFLFYLELQPSVQRQVKWGKYLFSDQDYPKGGAKSNVPVPTIGQILKEHFFDCFKWDARSTRTSFWVGTAISQVIMTIGVLACYLLSFMLLAPFSVTESDSGDAKVIGVIFIIFIIFFIAAAIWAFLAQLGHTVRRLHDAGFNGGWWWLGVIPYVGQLLLAFLLFHPTVQNEVKWDKYLFDPEDRIRQIKIKKIIPIWG</sequence>
<feature type="transmembrane region" description="Helical" evidence="1">
    <location>
        <begin position="188"/>
        <end position="217"/>
    </location>
</feature>
<dbReference type="EMBL" id="LJGP01000024">
    <property type="protein sequence ID" value="KWU03563.1"/>
    <property type="molecule type" value="Genomic_DNA"/>
</dbReference>
<keyword evidence="1" id="KW-0812">Transmembrane</keyword>
<proteinExistence type="predicted"/>
<evidence type="ECO:0000313" key="2">
    <source>
        <dbReference type="EMBL" id="KWU03563.1"/>
    </source>
</evidence>
<accession>A0A109DDT9</accession>
<dbReference type="AlphaFoldDB" id="A0A109DDT9"/>
<dbReference type="PANTHER" id="PTHR34980">
    <property type="entry name" value="INNER MEMBRANE PROTEIN-RELATED-RELATED"/>
    <property type="match status" value="1"/>
</dbReference>
<comment type="caution">
    <text evidence="2">The sequence shown here is derived from an EMBL/GenBank/DDBJ whole genome shotgun (WGS) entry which is preliminary data.</text>
</comment>
<evidence type="ECO:0000256" key="1">
    <source>
        <dbReference type="SAM" id="Phobius"/>
    </source>
</evidence>
<evidence type="ECO:0008006" key="4">
    <source>
        <dbReference type="Google" id="ProtNLM"/>
    </source>
</evidence>
<dbReference type="RefSeq" id="WP_060462195.1">
    <property type="nucleotide sequence ID" value="NZ_LJGP01000024.1"/>
</dbReference>
<feature type="transmembrane region" description="Helical" evidence="1">
    <location>
        <begin position="47"/>
        <end position="69"/>
    </location>
</feature>
<keyword evidence="1" id="KW-0472">Membrane</keyword>
<feature type="transmembrane region" description="Helical" evidence="1">
    <location>
        <begin position="269"/>
        <end position="288"/>
    </location>
</feature>
<reference evidence="2 3" key="1">
    <citation type="journal article" date="2016" name="Microbiology (Mosc.)">
        <title>Comparison of Lactobacillus crispatus isolates from Lactobacillus-dominated vaginal microbiomes with isolates from microbiomes containing bacterial vaginosis-associated bacteria.</title>
        <authorList>
            <person name="Abdelmaksoud A.A."/>
            <person name="Koparde V.N."/>
            <person name="Sheth N.U."/>
            <person name="Serrano M.G."/>
            <person name="Glascock A.L."/>
            <person name="Fettweis J.M."/>
            <person name="Strauss Iii J.F."/>
            <person name="Buck G.A."/>
            <person name="Jefferson K.K."/>
        </authorList>
    </citation>
    <scope>NUCLEOTIDE SEQUENCE [LARGE SCALE GENOMIC DNA]</scope>
    <source>
        <strain evidence="2 3">VMC3</strain>
    </source>
</reference>
<feature type="transmembrane region" description="Helical" evidence="1">
    <location>
        <begin position="75"/>
        <end position="97"/>
    </location>
</feature>
<dbReference type="GO" id="GO:0005886">
    <property type="term" value="C:plasma membrane"/>
    <property type="evidence" value="ECO:0007669"/>
    <property type="project" value="TreeGrafter"/>
</dbReference>
<keyword evidence="1" id="KW-1133">Transmembrane helix</keyword>
<dbReference type="Proteomes" id="UP000067598">
    <property type="component" value="Unassembled WGS sequence"/>
</dbReference>
<dbReference type="Pfam" id="PF05656">
    <property type="entry name" value="DUF805"/>
    <property type="match status" value="2"/>
</dbReference>
<feature type="transmembrane region" description="Helical" evidence="1">
    <location>
        <begin position="229"/>
        <end position="249"/>
    </location>
</feature>
<evidence type="ECO:0000313" key="3">
    <source>
        <dbReference type="Proteomes" id="UP000067598"/>
    </source>
</evidence>
<dbReference type="PATRIC" id="fig|47770.28.peg.817"/>
<dbReference type="InterPro" id="IPR008523">
    <property type="entry name" value="DUF805"/>
</dbReference>
<dbReference type="PANTHER" id="PTHR34980:SF2">
    <property type="entry name" value="INNER MEMBRANE PROTEIN YHAH-RELATED"/>
    <property type="match status" value="1"/>
</dbReference>
<protein>
    <recommendedName>
        <fullName evidence="4">DUF805 domain-containing protein</fullName>
    </recommendedName>
</protein>